<keyword evidence="3" id="KW-1185">Reference proteome</keyword>
<name>A0A4C1WYC6_EUMVA</name>
<dbReference type="EMBL" id="BGZK01000661">
    <property type="protein sequence ID" value="GBP55117.1"/>
    <property type="molecule type" value="Genomic_DNA"/>
</dbReference>
<reference evidence="2 3" key="1">
    <citation type="journal article" date="2019" name="Commun. Biol.">
        <title>The bagworm genome reveals a unique fibroin gene that provides high tensile strength.</title>
        <authorList>
            <person name="Kono N."/>
            <person name="Nakamura H."/>
            <person name="Ohtoshi R."/>
            <person name="Tomita M."/>
            <person name="Numata K."/>
            <person name="Arakawa K."/>
        </authorList>
    </citation>
    <scope>NUCLEOTIDE SEQUENCE [LARGE SCALE GENOMIC DNA]</scope>
</reference>
<proteinExistence type="predicted"/>
<organism evidence="2 3">
    <name type="scientific">Eumeta variegata</name>
    <name type="common">Bagworm moth</name>
    <name type="synonym">Eumeta japonica</name>
    <dbReference type="NCBI Taxonomy" id="151549"/>
    <lineage>
        <taxon>Eukaryota</taxon>
        <taxon>Metazoa</taxon>
        <taxon>Ecdysozoa</taxon>
        <taxon>Arthropoda</taxon>
        <taxon>Hexapoda</taxon>
        <taxon>Insecta</taxon>
        <taxon>Pterygota</taxon>
        <taxon>Neoptera</taxon>
        <taxon>Endopterygota</taxon>
        <taxon>Lepidoptera</taxon>
        <taxon>Glossata</taxon>
        <taxon>Ditrysia</taxon>
        <taxon>Tineoidea</taxon>
        <taxon>Psychidae</taxon>
        <taxon>Oiketicinae</taxon>
        <taxon>Eumeta</taxon>
    </lineage>
</organism>
<feature type="region of interest" description="Disordered" evidence="1">
    <location>
        <begin position="360"/>
        <end position="396"/>
    </location>
</feature>
<feature type="compositionally biased region" description="Basic and acidic residues" evidence="1">
    <location>
        <begin position="377"/>
        <end position="391"/>
    </location>
</feature>
<protein>
    <submittedName>
        <fullName evidence="2">Uncharacterized protein</fullName>
    </submittedName>
</protein>
<evidence type="ECO:0000313" key="3">
    <source>
        <dbReference type="Proteomes" id="UP000299102"/>
    </source>
</evidence>
<feature type="compositionally biased region" description="Low complexity" evidence="1">
    <location>
        <begin position="115"/>
        <end position="125"/>
    </location>
</feature>
<feature type="region of interest" description="Disordered" evidence="1">
    <location>
        <begin position="1"/>
        <end position="20"/>
    </location>
</feature>
<dbReference type="AlphaFoldDB" id="A0A4C1WYC6"/>
<evidence type="ECO:0000313" key="2">
    <source>
        <dbReference type="EMBL" id="GBP55117.1"/>
    </source>
</evidence>
<dbReference type="Proteomes" id="UP000299102">
    <property type="component" value="Unassembled WGS sequence"/>
</dbReference>
<sequence length="433" mass="47461">MFNDFGINPDHGPASDSGTGTVPDFDTDYVLVSNSDTTFGFNCVPVLNLGPAPALVSGLRPVFHSAILLSVTVLIHAWRARAKPKKMHYLDRYDSFAIIRYSRKYSSVQSDGAKRNSNVRYNNRSRTQKRSGASITKTLVINRTKEGELSPAPLVVLRSRGPRRGRPPPTRLYAVSSLAETRRTRVLMADFPKAINLPSVLRALKLHIQRPVYVGVLSLSFSLPLPQYDVIEEGSDCLPKLVTTNYHDEWVSSEKLSLLLPSAPHGEGSIARGTVPMASGVHQRNRIISGVFSLGNPPGFSFHGPPFVVRNKASRLTPARGAGGREPLLSALCSASLCRIGTEISIAHTTCRVINDGNSKMKNDERRRHARHRTIHSSRDRGSMASTRREVYSPAARRRPDQLLCAAATNGGGPGPHAHRDIDNVLHRALKLA</sequence>
<evidence type="ECO:0000256" key="1">
    <source>
        <dbReference type="SAM" id="MobiDB-lite"/>
    </source>
</evidence>
<accession>A0A4C1WYC6</accession>
<feature type="region of interest" description="Disordered" evidence="1">
    <location>
        <begin position="110"/>
        <end position="132"/>
    </location>
</feature>
<comment type="caution">
    <text evidence="2">The sequence shown here is derived from an EMBL/GenBank/DDBJ whole genome shotgun (WGS) entry which is preliminary data.</text>
</comment>
<gene>
    <name evidence="2" type="ORF">EVAR_37997_1</name>
</gene>